<sequence length="164" mass="18786">MVTQCRIEIAIPHMRKVSLLPSIHGTRFLIYANLKGLRRLEISPIGKAEIHWQISEVFGENEERALQLIDIYFPYKFLTSPHHPNIRRSSTGAKRAVRISKNFTDGNRWRSLPSNQTTPSTFHRTERFLRTGILPAHQESQSTSDSTTEKTLKDSFTAPPVPVH</sequence>
<organism evidence="2 3">
    <name type="scientific">Caerostris extrusa</name>
    <name type="common">Bark spider</name>
    <name type="synonym">Caerostris bankana</name>
    <dbReference type="NCBI Taxonomy" id="172846"/>
    <lineage>
        <taxon>Eukaryota</taxon>
        <taxon>Metazoa</taxon>
        <taxon>Ecdysozoa</taxon>
        <taxon>Arthropoda</taxon>
        <taxon>Chelicerata</taxon>
        <taxon>Arachnida</taxon>
        <taxon>Araneae</taxon>
        <taxon>Araneomorphae</taxon>
        <taxon>Entelegynae</taxon>
        <taxon>Araneoidea</taxon>
        <taxon>Araneidae</taxon>
        <taxon>Caerostris</taxon>
    </lineage>
</organism>
<evidence type="ECO:0000313" key="3">
    <source>
        <dbReference type="Proteomes" id="UP001054945"/>
    </source>
</evidence>
<evidence type="ECO:0000313" key="2">
    <source>
        <dbReference type="EMBL" id="GIY94098.1"/>
    </source>
</evidence>
<dbReference type="EMBL" id="BPLR01000349">
    <property type="protein sequence ID" value="GIY94098.1"/>
    <property type="molecule type" value="Genomic_DNA"/>
</dbReference>
<dbReference type="AlphaFoldDB" id="A0AAV4XJZ9"/>
<protein>
    <submittedName>
        <fullName evidence="2">Uncharacterized protein</fullName>
    </submittedName>
</protein>
<evidence type="ECO:0000256" key="1">
    <source>
        <dbReference type="SAM" id="MobiDB-lite"/>
    </source>
</evidence>
<proteinExistence type="predicted"/>
<comment type="caution">
    <text evidence="2">The sequence shown here is derived from an EMBL/GenBank/DDBJ whole genome shotgun (WGS) entry which is preliminary data.</text>
</comment>
<reference evidence="2 3" key="1">
    <citation type="submission" date="2021-06" db="EMBL/GenBank/DDBJ databases">
        <title>Caerostris extrusa draft genome.</title>
        <authorList>
            <person name="Kono N."/>
            <person name="Arakawa K."/>
        </authorList>
    </citation>
    <scope>NUCLEOTIDE SEQUENCE [LARGE SCALE GENOMIC DNA]</scope>
</reference>
<dbReference type="Proteomes" id="UP001054945">
    <property type="component" value="Unassembled WGS sequence"/>
</dbReference>
<gene>
    <name evidence="2" type="ORF">CEXT_585621</name>
</gene>
<feature type="region of interest" description="Disordered" evidence="1">
    <location>
        <begin position="134"/>
        <end position="164"/>
    </location>
</feature>
<accession>A0AAV4XJZ9</accession>
<name>A0AAV4XJZ9_CAEEX</name>
<keyword evidence="3" id="KW-1185">Reference proteome</keyword>